<feature type="chain" id="PRO_5027089944" evidence="2">
    <location>
        <begin position="31"/>
        <end position="266"/>
    </location>
</feature>
<gene>
    <name evidence="4" type="ORF">F6X51_23240</name>
</gene>
<dbReference type="RefSeq" id="WP_150966057.1">
    <property type="nucleotide sequence ID" value="NZ_VZZJ01000030.1"/>
</dbReference>
<dbReference type="InterPro" id="IPR006311">
    <property type="entry name" value="TAT_signal"/>
</dbReference>
<dbReference type="PROSITE" id="PS51318">
    <property type="entry name" value="TAT"/>
    <property type="match status" value="1"/>
</dbReference>
<name>A0A6N6MKL3_9HYPH</name>
<proteinExistence type="predicted"/>
<dbReference type="InterPro" id="IPR000674">
    <property type="entry name" value="Ald_Oxase/Xan_DH_a/b"/>
</dbReference>
<organism evidence="4 5">
    <name type="scientific">Methylobacterium planeticum</name>
    <dbReference type="NCBI Taxonomy" id="2615211"/>
    <lineage>
        <taxon>Bacteria</taxon>
        <taxon>Pseudomonadati</taxon>
        <taxon>Pseudomonadota</taxon>
        <taxon>Alphaproteobacteria</taxon>
        <taxon>Hyphomicrobiales</taxon>
        <taxon>Methylobacteriaceae</taxon>
        <taxon>Methylobacterium</taxon>
    </lineage>
</organism>
<dbReference type="Proteomes" id="UP000441523">
    <property type="component" value="Unassembled WGS sequence"/>
</dbReference>
<dbReference type="AlphaFoldDB" id="A0A6N6MKL3"/>
<dbReference type="Gene3D" id="3.90.1170.50">
    <property type="entry name" value="Aldehyde oxidase/xanthine dehydrogenase, a/b hammerhead"/>
    <property type="match status" value="1"/>
</dbReference>
<dbReference type="InterPro" id="IPR037165">
    <property type="entry name" value="AldOxase/xan_DH_Mopterin-bd_sf"/>
</dbReference>
<dbReference type="SUPFAM" id="SSF54665">
    <property type="entry name" value="CO dehydrogenase molybdoprotein N-domain-like"/>
    <property type="match status" value="1"/>
</dbReference>
<dbReference type="SMART" id="SM01008">
    <property type="entry name" value="Ald_Xan_dh_C"/>
    <property type="match status" value="1"/>
</dbReference>
<dbReference type="PANTHER" id="PTHR47495:SF3">
    <property type="entry name" value="BLR6219 PROTEIN"/>
    <property type="match status" value="1"/>
</dbReference>
<dbReference type="GO" id="GO:0016491">
    <property type="term" value="F:oxidoreductase activity"/>
    <property type="evidence" value="ECO:0007669"/>
    <property type="project" value="InterPro"/>
</dbReference>
<reference evidence="4 5" key="1">
    <citation type="submission" date="2019-09" db="EMBL/GenBank/DDBJ databases">
        <title>YIM 132548 draft genome.</title>
        <authorList>
            <person name="Jiang L."/>
        </authorList>
    </citation>
    <scope>NUCLEOTIDE SEQUENCE [LARGE SCALE GENOMIC DNA]</scope>
    <source>
        <strain evidence="4 5">YIM 132548</strain>
    </source>
</reference>
<evidence type="ECO:0000259" key="3">
    <source>
        <dbReference type="SMART" id="SM01008"/>
    </source>
</evidence>
<feature type="region of interest" description="Disordered" evidence="1">
    <location>
        <begin position="117"/>
        <end position="155"/>
    </location>
</feature>
<dbReference type="PANTHER" id="PTHR47495">
    <property type="entry name" value="ALDEHYDE DEHYDROGENASE"/>
    <property type="match status" value="1"/>
</dbReference>
<dbReference type="SUPFAM" id="SSF56003">
    <property type="entry name" value="Molybdenum cofactor-binding domain"/>
    <property type="match status" value="1"/>
</dbReference>
<feature type="domain" description="Aldehyde oxidase/xanthine dehydrogenase a/b hammerhead" evidence="3">
    <location>
        <begin position="34"/>
        <end position="122"/>
    </location>
</feature>
<accession>A0A6N6MKL3</accession>
<dbReference type="EMBL" id="VZZJ01000030">
    <property type="protein sequence ID" value="KAB1070202.1"/>
    <property type="molecule type" value="Genomic_DNA"/>
</dbReference>
<keyword evidence="2" id="KW-0732">Signal</keyword>
<evidence type="ECO:0000256" key="1">
    <source>
        <dbReference type="SAM" id="MobiDB-lite"/>
    </source>
</evidence>
<protein>
    <submittedName>
        <fullName evidence="4">Xanthine dehydrogenase family protein</fullName>
    </submittedName>
</protein>
<evidence type="ECO:0000313" key="4">
    <source>
        <dbReference type="EMBL" id="KAB1070202.1"/>
    </source>
</evidence>
<dbReference type="InterPro" id="IPR036856">
    <property type="entry name" value="Ald_Oxase/Xan_DH_a/b_sf"/>
</dbReference>
<keyword evidence="5" id="KW-1185">Reference proteome</keyword>
<dbReference type="Gene3D" id="3.30.365.10">
    <property type="entry name" value="Aldehyde oxidase/xanthine dehydrogenase, molybdopterin binding domain"/>
    <property type="match status" value="1"/>
</dbReference>
<dbReference type="InterPro" id="IPR052516">
    <property type="entry name" value="N-heterocyclic_Hydroxylase"/>
</dbReference>
<evidence type="ECO:0000313" key="5">
    <source>
        <dbReference type="Proteomes" id="UP000441523"/>
    </source>
</evidence>
<feature type="signal peptide" evidence="2">
    <location>
        <begin position="1"/>
        <end position="30"/>
    </location>
</feature>
<comment type="caution">
    <text evidence="4">The sequence shown here is derived from an EMBL/GenBank/DDBJ whole genome shotgun (WGS) entry which is preliminary data.</text>
</comment>
<evidence type="ECO:0000256" key="2">
    <source>
        <dbReference type="SAM" id="SignalP"/>
    </source>
</evidence>
<sequence length="266" mass="27525">MTGRCTDPPRRSFLAGSAALLLSGRGLAPAAASPAEPPFGTDLRLPGLARAVVARPPLRGWRLARLDPDATRAFPGVLAVLPLAPLGHDGPTSLGGVAVVARDTWSAHRGLDALRLGWEPPEAQPGIRPGPSHRPRAPQSALSDPPGTPAEVPSATALSTAGRATVWACLEHPQSARTAIAALTGVDDIALCPVRLGGGSSRFVAPAYAVEALRIARALPGRPVTLLWTRADDIPFRYRSEAGVGGLGAWDTSARNGTIPNRIHAA</sequence>